<evidence type="ECO:0000313" key="9">
    <source>
        <dbReference type="EMBL" id="KXJ95089.1"/>
    </source>
</evidence>
<feature type="transmembrane region" description="Helical" evidence="8">
    <location>
        <begin position="224"/>
        <end position="248"/>
    </location>
</feature>
<evidence type="ECO:0000256" key="2">
    <source>
        <dbReference type="ARBA" id="ARBA00022448"/>
    </source>
</evidence>
<dbReference type="InParanoid" id="A0A136JD61"/>
<name>A0A136JD61_9PEZI</name>
<dbReference type="FunFam" id="1.20.1080.10:FF:000011">
    <property type="entry name" value="Formate family transporter"/>
    <property type="match status" value="1"/>
</dbReference>
<protein>
    <submittedName>
        <fullName evidence="9">Formate/nitrite transporter-domain-containing protein</fullName>
    </submittedName>
</protein>
<dbReference type="AlphaFoldDB" id="A0A136JD61"/>
<feature type="transmembrane region" description="Helical" evidence="8">
    <location>
        <begin position="193"/>
        <end position="212"/>
    </location>
</feature>
<organism evidence="9 10">
    <name type="scientific">Microdochium bolleyi</name>
    <dbReference type="NCBI Taxonomy" id="196109"/>
    <lineage>
        <taxon>Eukaryota</taxon>
        <taxon>Fungi</taxon>
        <taxon>Dikarya</taxon>
        <taxon>Ascomycota</taxon>
        <taxon>Pezizomycotina</taxon>
        <taxon>Sordariomycetes</taxon>
        <taxon>Xylariomycetidae</taxon>
        <taxon>Xylariales</taxon>
        <taxon>Microdochiaceae</taxon>
        <taxon>Microdochium</taxon>
    </lineage>
</organism>
<accession>A0A136JD61</accession>
<comment type="subcellular location">
    <subcellularLocation>
        <location evidence="1">Membrane</location>
        <topology evidence="1">Multi-pass membrane protein</topology>
    </subcellularLocation>
</comment>
<feature type="transmembrane region" description="Helical" evidence="8">
    <location>
        <begin position="59"/>
        <end position="81"/>
    </location>
</feature>
<dbReference type="STRING" id="196109.A0A136JD61"/>
<dbReference type="EMBL" id="KQ964246">
    <property type="protein sequence ID" value="KXJ95089.1"/>
    <property type="molecule type" value="Genomic_DNA"/>
</dbReference>
<dbReference type="InterPro" id="IPR023271">
    <property type="entry name" value="Aquaporin-like"/>
</dbReference>
<sequence>MAGSEAQKSTRARFSEDTPKDHTPLLNGLIDDMAHYTPVEAIELASRTGAKKGHMRPEAVFFSAISAGCLLSFASASYLIIGTAPKLQEDAPGVLKMLGALIFPFGLVIITITGADLCTASFMYTTLAVFHRRLSLPRMLLHWLLTFCGNLAGALIVVILIFGAGGIFAKDPYRSHVAEFATGKQVTPEFYQIFLRGIGCNWLVALGLYISLFARDLVGKVVGLWWPVFAFVLCGQDHVVANMFFVPMALWLGDTPGLTLTLYVWKGIIPALLGNIVGGSVFVAGYYWFIHLRDAEEAVLVDGAEFRGPQVGLLGRAVGAQKDVEQGHSDGAEVRGRID</sequence>
<reference evidence="10" key="1">
    <citation type="submission" date="2016-02" db="EMBL/GenBank/DDBJ databases">
        <title>Draft genome sequence of Microdochium bolleyi, a fungal endophyte of beachgrass.</title>
        <authorList>
            <consortium name="DOE Joint Genome Institute"/>
            <person name="David A.S."/>
            <person name="May G."/>
            <person name="Haridas S."/>
            <person name="Lim J."/>
            <person name="Wang M."/>
            <person name="Labutti K."/>
            <person name="Lipzen A."/>
            <person name="Barry K."/>
            <person name="Grigoriev I.V."/>
        </authorList>
    </citation>
    <scope>NUCLEOTIDE SEQUENCE [LARGE SCALE GENOMIC DNA]</scope>
    <source>
        <strain evidence="10">J235TASD1</strain>
    </source>
</reference>
<gene>
    <name evidence="9" type="ORF">Micbo1qcDRAFT_171509</name>
</gene>
<evidence type="ECO:0000256" key="1">
    <source>
        <dbReference type="ARBA" id="ARBA00004141"/>
    </source>
</evidence>
<keyword evidence="4 8" id="KW-1133">Transmembrane helix</keyword>
<evidence type="ECO:0000256" key="8">
    <source>
        <dbReference type="SAM" id="Phobius"/>
    </source>
</evidence>
<evidence type="ECO:0000256" key="3">
    <source>
        <dbReference type="ARBA" id="ARBA00022692"/>
    </source>
</evidence>
<feature type="transmembrane region" description="Helical" evidence="8">
    <location>
        <begin position="268"/>
        <end position="289"/>
    </location>
</feature>
<keyword evidence="10" id="KW-1185">Reference proteome</keyword>
<feature type="transmembrane region" description="Helical" evidence="8">
    <location>
        <begin position="142"/>
        <end position="169"/>
    </location>
</feature>
<dbReference type="Proteomes" id="UP000070501">
    <property type="component" value="Unassembled WGS sequence"/>
</dbReference>
<dbReference type="PANTHER" id="PTHR30520:SF6">
    <property type="entry name" value="FORMATE_NITRATE FAMILY TRANSPORTER (EUROFUNG)"/>
    <property type="match status" value="1"/>
</dbReference>
<evidence type="ECO:0000256" key="5">
    <source>
        <dbReference type="ARBA" id="ARBA00023136"/>
    </source>
</evidence>
<dbReference type="Pfam" id="PF01226">
    <property type="entry name" value="Form_Nir_trans"/>
    <property type="match status" value="1"/>
</dbReference>
<proteinExistence type="inferred from homology"/>
<keyword evidence="5 8" id="KW-0472">Membrane</keyword>
<dbReference type="GO" id="GO:0015513">
    <property type="term" value="F:high-affinity secondary active nitrite transmembrane transporter activity"/>
    <property type="evidence" value="ECO:0007669"/>
    <property type="project" value="TreeGrafter"/>
</dbReference>
<dbReference type="Gene3D" id="1.20.1080.10">
    <property type="entry name" value="Glycerol uptake facilitator protein"/>
    <property type="match status" value="1"/>
</dbReference>
<evidence type="ECO:0000313" key="10">
    <source>
        <dbReference type="Proteomes" id="UP000070501"/>
    </source>
</evidence>
<dbReference type="InterPro" id="IPR000292">
    <property type="entry name" value="For/NO2_transpt"/>
</dbReference>
<keyword evidence="3 8" id="KW-0812">Transmembrane</keyword>
<evidence type="ECO:0000256" key="6">
    <source>
        <dbReference type="ARBA" id="ARBA00049660"/>
    </source>
</evidence>
<comment type="similarity">
    <text evidence="6">Belongs to the FNT transporter (TC 1.A.16) family.</text>
</comment>
<dbReference type="PANTHER" id="PTHR30520">
    <property type="entry name" value="FORMATE TRANSPORTER-RELATED"/>
    <property type="match status" value="1"/>
</dbReference>
<evidence type="ECO:0000256" key="4">
    <source>
        <dbReference type="ARBA" id="ARBA00022989"/>
    </source>
</evidence>
<feature type="transmembrane region" description="Helical" evidence="8">
    <location>
        <begin position="101"/>
        <end position="130"/>
    </location>
</feature>
<dbReference type="OrthoDB" id="4829at2759"/>
<evidence type="ECO:0000256" key="7">
    <source>
        <dbReference type="SAM" id="MobiDB-lite"/>
    </source>
</evidence>
<dbReference type="GO" id="GO:0005886">
    <property type="term" value="C:plasma membrane"/>
    <property type="evidence" value="ECO:0007669"/>
    <property type="project" value="TreeGrafter"/>
</dbReference>
<feature type="region of interest" description="Disordered" evidence="7">
    <location>
        <begin position="1"/>
        <end position="21"/>
    </location>
</feature>
<dbReference type="GO" id="GO:0015707">
    <property type="term" value="P:nitrite transport"/>
    <property type="evidence" value="ECO:0007669"/>
    <property type="project" value="TreeGrafter"/>
</dbReference>
<keyword evidence="2" id="KW-0813">Transport</keyword>